<dbReference type="InterPro" id="IPR002125">
    <property type="entry name" value="CMP_dCMP_dom"/>
</dbReference>
<feature type="compositionally biased region" description="Basic residues" evidence="2">
    <location>
        <begin position="13"/>
        <end position="22"/>
    </location>
</feature>
<dbReference type="NCBIfam" id="NF004064">
    <property type="entry name" value="PRK05578.1"/>
    <property type="match status" value="1"/>
</dbReference>
<feature type="domain" description="CMP/dCMP-type deaminase" evidence="3">
    <location>
        <begin position="118"/>
        <end position="240"/>
    </location>
</feature>
<evidence type="ECO:0000256" key="2">
    <source>
        <dbReference type="SAM" id="MobiDB-lite"/>
    </source>
</evidence>
<feature type="compositionally biased region" description="Low complexity" evidence="2">
    <location>
        <begin position="23"/>
        <end position="49"/>
    </location>
</feature>
<keyword evidence="5" id="KW-1185">Reference proteome</keyword>
<feature type="region of interest" description="Disordered" evidence="2">
    <location>
        <begin position="1"/>
        <end position="78"/>
    </location>
</feature>
<evidence type="ECO:0000256" key="1">
    <source>
        <dbReference type="ARBA" id="ARBA00006576"/>
    </source>
</evidence>
<evidence type="ECO:0000313" key="4">
    <source>
        <dbReference type="EMBL" id="UZJ26485.1"/>
    </source>
</evidence>
<dbReference type="EMBL" id="CP110615">
    <property type="protein sequence ID" value="UZJ26485.1"/>
    <property type="molecule type" value="Genomic_DNA"/>
</dbReference>
<organism evidence="4 5">
    <name type="scientific">Rhodococcus antarcticus</name>
    <dbReference type="NCBI Taxonomy" id="2987751"/>
    <lineage>
        <taxon>Bacteria</taxon>
        <taxon>Bacillati</taxon>
        <taxon>Actinomycetota</taxon>
        <taxon>Actinomycetes</taxon>
        <taxon>Mycobacteriales</taxon>
        <taxon>Nocardiaceae</taxon>
        <taxon>Rhodococcus</taxon>
    </lineage>
</organism>
<keyword evidence="4" id="KW-0378">Hydrolase</keyword>
<dbReference type="Gene3D" id="3.40.140.10">
    <property type="entry name" value="Cytidine Deaminase, domain 2"/>
    <property type="match status" value="1"/>
</dbReference>
<dbReference type="EC" id="3.5.4.5" evidence="4"/>
<dbReference type="PANTHER" id="PTHR11644">
    <property type="entry name" value="CYTIDINE DEAMINASE"/>
    <property type="match status" value="1"/>
</dbReference>
<dbReference type="GO" id="GO:0004126">
    <property type="term" value="F:cytidine deaminase activity"/>
    <property type="evidence" value="ECO:0007669"/>
    <property type="project" value="UniProtKB-EC"/>
</dbReference>
<dbReference type="CDD" id="cd01283">
    <property type="entry name" value="cytidine_deaminase"/>
    <property type="match status" value="1"/>
</dbReference>
<accession>A0ABY6P482</accession>
<dbReference type="Pfam" id="PF00383">
    <property type="entry name" value="dCMP_cyt_deam_1"/>
    <property type="match status" value="1"/>
</dbReference>
<dbReference type="PROSITE" id="PS51747">
    <property type="entry name" value="CYT_DCMP_DEAMINASES_2"/>
    <property type="match status" value="1"/>
</dbReference>
<evidence type="ECO:0000313" key="5">
    <source>
        <dbReference type="Proteomes" id="UP001164965"/>
    </source>
</evidence>
<gene>
    <name evidence="4" type="ORF">RHODO2019_02820</name>
</gene>
<dbReference type="InterPro" id="IPR016193">
    <property type="entry name" value="Cytidine_deaminase-like"/>
</dbReference>
<sequence length="245" mass="25694">MAAGWSRGWRPAVRVHRRRPAPQHRGASAAAGARRAPAAARRAGAAPGRTDPCDRDGRGGRGGRRQLLPHQLDPAAVHQRHPVRRDAAGARPGLAAAAATGCGRAALREGRRTVSTEVDWEALRAAAREAMGRAYAPYSRYPVGAAALVDDGRVVSGCNVENASYGVGLCAECGLVSALQLSGGGRLVAFSCTDGRGERLMPCGRCRQLLFEHGGAALLIDTPRGVLTMDDVLPQAFGPENLEQV</sequence>
<name>A0ABY6P482_9NOCA</name>
<evidence type="ECO:0000259" key="3">
    <source>
        <dbReference type="PROSITE" id="PS51747"/>
    </source>
</evidence>
<dbReference type="SUPFAM" id="SSF53927">
    <property type="entry name" value="Cytidine deaminase-like"/>
    <property type="match status" value="1"/>
</dbReference>
<reference evidence="4" key="1">
    <citation type="submission" date="2022-10" db="EMBL/GenBank/DDBJ databases">
        <title>Rhodococcus sp.75.</title>
        <authorList>
            <person name="Sun M."/>
        </authorList>
    </citation>
    <scope>NUCLEOTIDE SEQUENCE</scope>
    <source>
        <strain evidence="4">75</strain>
    </source>
</reference>
<proteinExistence type="inferred from homology"/>
<dbReference type="InterPro" id="IPR050202">
    <property type="entry name" value="Cyt/Deoxycyt_deaminase"/>
</dbReference>
<protein>
    <submittedName>
        <fullName evidence="4">Cytidine deaminase</fullName>
        <ecNumber evidence="4">3.5.4.5</ecNumber>
    </submittedName>
</protein>
<comment type="similarity">
    <text evidence="1">Belongs to the cytidine and deoxycytidylate deaminase family.</text>
</comment>
<dbReference type="Proteomes" id="UP001164965">
    <property type="component" value="Chromosome"/>
</dbReference>
<dbReference type="PANTHER" id="PTHR11644:SF2">
    <property type="entry name" value="CYTIDINE DEAMINASE"/>
    <property type="match status" value="1"/>
</dbReference>